<dbReference type="Proteomes" id="UP000290172">
    <property type="component" value="Unassembled WGS sequence"/>
</dbReference>
<name>A0A4Q0YF01_9BACT</name>
<reference evidence="1 2" key="1">
    <citation type="submission" date="2017-10" db="EMBL/GenBank/DDBJ databases">
        <title>Genomics of the genus Arcobacter.</title>
        <authorList>
            <person name="Perez-Cataluna A."/>
            <person name="Figueras M.J."/>
        </authorList>
    </citation>
    <scope>NUCLEOTIDE SEQUENCE [LARGE SCALE GENOMIC DNA]</scope>
    <source>
        <strain evidence="1 2">CECT 8993</strain>
    </source>
</reference>
<dbReference type="AlphaFoldDB" id="A0A4Q0YF01"/>
<evidence type="ECO:0000313" key="2">
    <source>
        <dbReference type="Proteomes" id="UP000290172"/>
    </source>
</evidence>
<accession>A0A4Q0YF01</accession>
<proteinExistence type="predicted"/>
<evidence type="ECO:0000313" key="1">
    <source>
        <dbReference type="EMBL" id="RXJ67609.1"/>
    </source>
</evidence>
<dbReference type="RefSeq" id="WP_128981501.1">
    <property type="nucleotide sequence ID" value="NZ_PDKJ01000008.1"/>
</dbReference>
<comment type="caution">
    <text evidence="1">The sequence shown here is derived from an EMBL/GenBank/DDBJ whole genome shotgun (WGS) entry which is preliminary data.</text>
</comment>
<gene>
    <name evidence="1" type="ORF">CRV08_09575</name>
</gene>
<dbReference type="EMBL" id="PDKJ01000008">
    <property type="protein sequence ID" value="RXJ67609.1"/>
    <property type="molecule type" value="Genomic_DNA"/>
</dbReference>
<organism evidence="1 2">
    <name type="scientific">Halarcobacter ebronensis</name>
    <dbReference type="NCBI Taxonomy" id="1462615"/>
    <lineage>
        <taxon>Bacteria</taxon>
        <taxon>Pseudomonadati</taxon>
        <taxon>Campylobacterota</taxon>
        <taxon>Epsilonproteobacteria</taxon>
        <taxon>Campylobacterales</taxon>
        <taxon>Arcobacteraceae</taxon>
        <taxon>Halarcobacter</taxon>
    </lineage>
</organism>
<protein>
    <submittedName>
        <fullName evidence="1">Uncharacterized protein</fullName>
    </submittedName>
</protein>
<sequence length="166" mass="19951">MKIEEKIVSDLAYDLKHKIVSIVIEELKCDTKVYALDEKREYLENLWEEYCVVIQDKNQDKEIKSSIKREVHSHLSKKFETLTYYKKIAIWLKTKEGVAWLYEKKDESCSLDDVPFSFNDCKDELYTMIEKIASTYYSDTIYRFLNLESRAFKEDFDEDDKDIVYE</sequence>